<evidence type="ECO:0000313" key="3">
    <source>
        <dbReference type="Proteomes" id="UP000199494"/>
    </source>
</evidence>
<feature type="region of interest" description="Disordered" evidence="1">
    <location>
        <begin position="211"/>
        <end position="252"/>
    </location>
</feature>
<dbReference type="Proteomes" id="UP000199494">
    <property type="component" value="Unassembled WGS sequence"/>
</dbReference>
<gene>
    <name evidence="2" type="ORF">SAMN05421630_103170</name>
</gene>
<feature type="compositionally biased region" description="Basic and acidic residues" evidence="1">
    <location>
        <begin position="237"/>
        <end position="247"/>
    </location>
</feature>
<dbReference type="AlphaFoldDB" id="A0A222VJ05"/>
<dbReference type="OrthoDB" id="3614642at2"/>
<evidence type="ECO:0000256" key="1">
    <source>
        <dbReference type="SAM" id="MobiDB-lite"/>
    </source>
</evidence>
<feature type="compositionally biased region" description="Polar residues" evidence="1">
    <location>
        <begin position="212"/>
        <end position="233"/>
    </location>
</feature>
<dbReference type="EMBL" id="FMZE01000003">
    <property type="protein sequence ID" value="SDC68091.1"/>
    <property type="molecule type" value="Genomic_DNA"/>
</dbReference>
<feature type="region of interest" description="Disordered" evidence="1">
    <location>
        <begin position="275"/>
        <end position="317"/>
    </location>
</feature>
<organism evidence="2 3">
    <name type="scientific">Prauserella marina</name>
    <dbReference type="NCBI Taxonomy" id="530584"/>
    <lineage>
        <taxon>Bacteria</taxon>
        <taxon>Bacillati</taxon>
        <taxon>Actinomycetota</taxon>
        <taxon>Actinomycetes</taxon>
        <taxon>Pseudonocardiales</taxon>
        <taxon>Pseudonocardiaceae</taxon>
        <taxon>Prauserella</taxon>
    </lineage>
</organism>
<evidence type="ECO:0000313" key="2">
    <source>
        <dbReference type="EMBL" id="SDC68091.1"/>
    </source>
</evidence>
<protein>
    <submittedName>
        <fullName evidence="2">Uncharacterized protein</fullName>
    </submittedName>
</protein>
<reference evidence="2 3" key="1">
    <citation type="submission" date="2016-10" db="EMBL/GenBank/DDBJ databases">
        <authorList>
            <person name="de Groot N.N."/>
        </authorList>
    </citation>
    <scope>NUCLEOTIDE SEQUENCE [LARGE SCALE GENOMIC DNA]</scope>
    <source>
        <strain evidence="2 3">CGMCC 4.5506</strain>
    </source>
</reference>
<name>A0A222VJ05_9PSEU</name>
<sequence length="337" mass="36873">MVEPEPTGPSYPEWVYSGEKTLDAEPDSFRGYGQNIAALGSNFRDDLTGPVMLLHGGGEDISLSTGGMPEGGYCEQLAGRNASEMSGFMQDLSTNLLAIPSAALILAELYENTDNSSGASLAAIDYAFALTDKKPPGVELPEYIDGTTIEQSMEESGEADNNPAQDVRISGTTFTGGNSVTYRTASGGQRVVTNTINGRTEKLYDKDGNLIYESSGNQNGDITTTNYNQDGEPTNTTERRTETDGGHQRNITETTNADGEVTHRTTQHMITTEHDDGTQSREYYTETEKWDPDTEELGDPVTSGERYIGAQPEAMDMDDWRQRMDQQMEQSRRQTGF</sequence>
<keyword evidence="3" id="KW-1185">Reference proteome</keyword>
<dbReference type="KEGG" id="pmad:BAY61_01090"/>
<feature type="compositionally biased region" description="Basic and acidic residues" evidence="1">
    <location>
        <begin position="275"/>
        <end position="292"/>
    </location>
</feature>
<dbReference type="RefSeq" id="WP_091801360.1">
    <property type="nucleotide sequence ID" value="NZ_CP016353.1"/>
</dbReference>
<accession>A0A222VJ05</accession>
<dbReference type="STRING" id="530584.SAMN05421630_103170"/>
<proteinExistence type="predicted"/>